<feature type="non-terminal residue" evidence="3">
    <location>
        <position position="403"/>
    </location>
</feature>
<evidence type="ECO:0000259" key="2">
    <source>
        <dbReference type="SMART" id="SM00922"/>
    </source>
</evidence>
<feature type="domain" description="Mandelate racemase/muconate lactonizing enzyme C-terminal" evidence="2">
    <location>
        <begin position="207"/>
        <end position="304"/>
    </location>
</feature>
<organism evidence="3">
    <name type="scientific">marine metagenome</name>
    <dbReference type="NCBI Taxonomy" id="408172"/>
    <lineage>
        <taxon>unclassified sequences</taxon>
        <taxon>metagenomes</taxon>
        <taxon>ecological metagenomes</taxon>
    </lineage>
</organism>
<name>A0A382L5I3_9ZZZZ</name>
<dbReference type="InterPro" id="IPR029065">
    <property type="entry name" value="Enolase_C-like"/>
</dbReference>
<reference evidence="3" key="1">
    <citation type="submission" date="2018-05" db="EMBL/GenBank/DDBJ databases">
        <authorList>
            <person name="Lanie J.A."/>
            <person name="Ng W.-L."/>
            <person name="Kazmierczak K.M."/>
            <person name="Andrzejewski T.M."/>
            <person name="Davidsen T.M."/>
            <person name="Wayne K.J."/>
            <person name="Tettelin H."/>
            <person name="Glass J.I."/>
            <person name="Rusch D."/>
            <person name="Podicherti R."/>
            <person name="Tsui H.-C.T."/>
            <person name="Winkler M.E."/>
        </authorList>
    </citation>
    <scope>NUCLEOTIDE SEQUENCE</scope>
</reference>
<dbReference type="Pfam" id="PF13378">
    <property type="entry name" value="MR_MLE_C"/>
    <property type="match status" value="1"/>
</dbReference>
<dbReference type="GO" id="GO:0016829">
    <property type="term" value="F:lyase activity"/>
    <property type="evidence" value="ECO:0007669"/>
    <property type="project" value="UniProtKB-KW"/>
</dbReference>
<dbReference type="InterPro" id="IPR036849">
    <property type="entry name" value="Enolase-like_C_sf"/>
</dbReference>
<gene>
    <name evidence="3" type="ORF">METZ01_LOCUS284007</name>
</gene>
<dbReference type="Gene3D" id="3.20.20.120">
    <property type="entry name" value="Enolase-like C-terminal domain"/>
    <property type="match status" value="1"/>
</dbReference>
<dbReference type="AlphaFoldDB" id="A0A382L5I3"/>
<dbReference type="InterPro" id="IPR034593">
    <property type="entry name" value="DgoD-like"/>
</dbReference>
<dbReference type="Pfam" id="PF02746">
    <property type="entry name" value="MR_MLE_N"/>
    <property type="match status" value="1"/>
</dbReference>
<dbReference type="InterPro" id="IPR013342">
    <property type="entry name" value="Mandelate_racemase_C"/>
</dbReference>
<dbReference type="Gene3D" id="3.30.390.10">
    <property type="entry name" value="Enolase-like, N-terminal domain"/>
    <property type="match status" value="1"/>
</dbReference>
<dbReference type="EMBL" id="UINC01084471">
    <property type="protein sequence ID" value="SVC31153.1"/>
    <property type="molecule type" value="Genomic_DNA"/>
</dbReference>
<evidence type="ECO:0000256" key="1">
    <source>
        <dbReference type="ARBA" id="ARBA00023239"/>
    </source>
</evidence>
<dbReference type="PANTHER" id="PTHR48080:SF2">
    <property type="entry name" value="D-GALACTONATE DEHYDRATASE"/>
    <property type="match status" value="1"/>
</dbReference>
<sequence>MECVQVERKSVYSFYARMIVVSLCLLAIRTESSPLSENTYLNAVELLTTFSGEKAEQYEPFFQFSDETRIVGVEIHAAGTDDTDARYYAGTEVWKQINNILRITTADGFEGISGVVSENQGEFSDEHLLELQGVTTDLLALRSLDPVEVGTMLERTRPDLSDASRANIDIALWDLAARRAGLPLYELLGAKRDSIEPYASLPFYDSLPEYVEAVNNYAKLGYRTFKFHVWGLIEEDSKLVKLIQQTFADSPYHFMIDLEGAYGFEDALRLGGEMDERLFIWLEGPIDDKLLEQYRELKSRLALPIIPAGYNIYSPEFIRQGIKTGSWDAGRFDATTIGGISKALELLIIANDADLSIEIQSWGHSLAQAANLHLMLANERTKYFEASMPKEAYEFGMKNGNLL</sequence>
<dbReference type="SMART" id="SM00922">
    <property type="entry name" value="MR_MLE"/>
    <property type="match status" value="1"/>
</dbReference>
<feature type="non-terminal residue" evidence="3">
    <location>
        <position position="1"/>
    </location>
</feature>
<evidence type="ECO:0000313" key="3">
    <source>
        <dbReference type="EMBL" id="SVC31153.1"/>
    </source>
</evidence>
<keyword evidence="1" id="KW-0456">Lyase</keyword>
<proteinExistence type="predicted"/>
<dbReference type="PANTHER" id="PTHR48080">
    <property type="entry name" value="D-GALACTONATE DEHYDRATASE-RELATED"/>
    <property type="match status" value="1"/>
</dbReference>
<dbReference type="InterPro" id="IPR013341">
    <property type="entry name" value="Mandelate_racemase_N_dom"/>
</dbReference>
<accession>A0A382L5I3</accession>
<protein>
    <recommendedName>
        <fullName evidence="2">Mandelate racemase/muconate lactonizing enzyme C-terminal domain-containing protein</fullName>
    </recommendedName>
</protein>
<dbReference type="SUPFAM" id="SSF51604">
    <property type="entry name" value="Enolase C-terminal domain-like"/>
    <property type="match status" value="1"/>
</dbReference>
<dbReference type="SUPFAM" id="SSF54826">
    <property type="entry name" value="Enolase N-terminal domain-like"/>
    <property type="match status" value="1"/>
</dbReference>
<dbReference type="InterPro" id="IPR029017">
    <property type="entry name" value="Enolase-like_N"/>
</dbReference>